<dbReference type="InterPro" id="IPR016208">
    <property type="entry name" value="Ald_Oxase/xanthine_DH-like"/>
</dbReference>
<name>A0A8B6HKP2_MYTGA</name>
<dbReference type="AlphaFoldDB" id="A0A8B6HKP2"/>
<comment type="caution">
    <text evidence="2">The sequence shown here is derived from an EMBL/GenBank/DDBJ whole genome shotgun (WGS) entry which is preliminary data.</text>
</comment>
<feature type="domain" description="Aldehyde oxidase/xanthine dehydrogenase first molybdopterin binding" evidence="1">
    <location>
        <begin position="13"/>
        <end position="90"/>
    </location>
</feature>
<dbReference type="SUPFAM" id="SSF56003">
    <property type="entry name" value="Molybdenum cofactor-binding domain"/>
    <property type="match status" value="1"/>
</dbReference>
<dbReference type="OrthoDB" id="8300278at2759"/>
<protein>
    <recommendedName>
        <fullName evidence="1">Aldehyde oxidase/xanthine dehydrogenase first molybdopterin binding domain-containing protein</fullName>
    </recommendedName>
</protein>
<proteinExistence type="predicted"/>
<evidence type="ECO:0000259" key="1">
    <source>
        <dbReference type="Pfam" id="PF02738"/>
    </source>
</evidence>
<dbReference type="InterPro" id="IPR037165">
    <property type="entry name" value="AldOxase/xan_DH_Mopterin-bd_sf"/>
</dbReference>
<sequence>MPIKFLTILHTNIYQFFLTKVLDRGLFHLDNAYKFANFKAVGRTCKTNIPSNTAFRGFGGPQGMVVAETFIDEVATYLNFCPSRVRKLNMYNEGDLTHFWTGNGRLQCKKMLGGMQRQERIYKEKKRCGNIQ</sequence>
<evidence type="ECO:0000313" key="3">
    <source>
        <dbReference type="Proteomes" id="UP000596742"/>
    </source>
</evidence>
<keyword evidence="3" id="KW-1185">Reference proteome</keyword>
<dbReference type="EMBL" id="UYJE01010177">
    <property type="protein sequence ID" value="VDI80482.1"/>
    <property type="molecule type" value="Genomic_DNA"/>
</dbReference>
<dbReference type="GO" id="GO:0005506">
    <property type="term" value="F:iron ion binding"/>
    <property type="evidence" value="ECO:0007669"/>
    <property type="project" value="InterPro"/>
</dbReference>
<accession>A0A8B6HKP2</accession>
<dbReference type="PANTHER" id="PTHR45444">
    <property type="entry name" value="XANTHINE DEHYDROGENASE"/>
    <property type="match status" value="1"/>
</dbReference>
<gene>
    <name evidence="2" type="ORF">MGAL_10B035012</name>
</gene>
<evidence type="ECO:0000313" key="2">
    <source>
        <dbReference type="EMBL" id="VDI80482.1"/>
    </source>
</evidence>
<dbReference type="PANTHER" id="PTHR45444:SF3">
    <property type="entry name" value="XANTHINE DEHYDROGENASE"/>
    <property type="match status" value="1"/>
</dbReference>
<dbReference type="Gene3D" id="3.30.365.10">
    <property type="entry name" value="Aldehyde oxidase/xanthine dehydrogenase, molybdopterin binding domain"/>
    <property type="match status" value="2"/>
</dbReference>
<reference evidence="2" key="1">
    <citation type="submission" date="2018-11" db="EMBL/GenBank/DDBJ databases">
        <authorList>
            <person name="Alioto T."/>
            <person name="Alioto T."/>
        </authorList>
    </citation>
    <scope>NUCLEOTIDE SEQUENCE</scope>
</reference>
<dbReference type="Proteomes" id="UP000596742">
    <property type="component" value="Unassembled WGS sequence"/>
</dbReference>
<organism evidence="2 3">
    <name type="scientific">Mytilus galloprovincialis</name>
    <name type="common">Mediterranean mussel</name>
    <dbReference type="NCBI Taxonomy" id="29158"/>
    <lineage>
        <taxon>Eukaryota</taxon>
        <taxon>Metazoa</taxon>
        <taxon>Spiralia</taxon>
        <taxon>Lophotrochozoa</taxon>
        <taxon>Mollusca</taxon>
        <taxon>Bivalvia</taxon>
        <taxon>Autobranchia</taxon>
        <taxon>Pteriomorphia</taxon>
        <taxon>Mytilida</taxon>
        <taxon>Mytiloidea</taxon>
        <taxon>Mytilidae</taxon>
        <taxon>Mytilinae</taxon>
        <taxon>Mytilus</taxon>
    </lineage>
</organism>
<dbReference type="InterPro" id="IPR008274">
    <property type="entry name" value="AldOxase/xan_DH_MoCoBD1"/>
</dbReference>
<dbReference type="Pfam" id="PF02738">
    <property type="entry name" value="MoCoBD_1"/>
    <property type="match status" value="1"/>
</dbReference>
<dbReference type="GO" id="GO:0016491">
    <property type="term" value="F:oxidoreductase activity"/>
    <property type="evidence" value="ECO:0007669"/>
    <property type="project" value="InterPro"/>
</dbReference>